<dbReference type="Proteomes" id="UP000886884">
    <property type="component" value="Unassembled WGS sequence"/>
</dbReference>
<reference evidence="10" key="1">
    <citation type="submission" date="2020-10" db="EMBL/GenBank/DDBJ databases">
        <authorList>
            <person name="Gilroy R."/>
        </authorList>
    </citation>
    <scope>NUCLEOTIDE SEQUENCE</scope>
    <source>
        <strain evidence="10">CHK183-6373</strain>
    </source>
</reference>
<dbReference type="AlphaFoldDB" id="A0A9D1P8E3"/>
<sequence>MRAPKFPQVAFKRGNGRACRALACLPRLIAFALLPAALLFSLSGCAPSHQPEHRAYVISMGVDTNDNNNCVVSIQIPSITGSSGSADGESGMDSYVVSTATAHTFLEALVLLQATTPRELDYRQMVSFVASQRIASSPVFPEILTELMHTYEIYHAPQLIVCAGEAAAFLESQRPEIGTRLSSSVSAMLDNYQRQGYIPLAELSRVYYLSQSIYHDPVAIYAATPDQEHYRNVAPDNVGESYPGSLPHTGLARNEYMGAALLKNGVMVGTLDGAQTQILNLLTGTTDEMVYFAEEKNILLERAGLHMGVDIAQDGAVTLHVDIRLTVKPLTSAPDPQKVREKFFSDLTGLITTCQSLQTDPFGFALLAASQFDTVPEWSAFLWPERFAQAALALDVHIIM</sequence>
<dbReference type="PANTHER" id="PTHR35789:SF1">
    <property type="entry name" value="SPORE GERMINATION PROTEIN B3"/>
    <property type="match status" value="1"/>
</dbReference>
<dbReference type="Pfam" id="PF25198">
    <property type="entry name" value="Spore_GerAC_N"/>
    <property type="match status" value="1"/>
</dbReference>
<evidence type="ECO:0000313" key="11">
    <source>
        <dbReference type="Proteomes" id="UP000886884"/>
    </source>
</evidence>
<keyword evidence="3" id="KW-0309">Germination</keyword>
<feature type="domain" description="Spore germination protein N-terminal" evidence="9">
    <location>
        <begin position="50"/>
        <end position="221"/>
    </location>
</feature>
<dbReference type="EMBL" id="DVOT01000134">
    <property type="protein sequence ID" value="HIV27770.1"/>
    <property type="molecule type" value="Genomic_DNA"/>
</dbReference>
<feature type="domain" description="Spore germination GerAC-like C-terminal" evidence="8">
    <location>
        <begin position="257"/>
        <end position="398"/>
    </location>
</feature>
<evidence type="ECO:0000256" key="5">
    <source>
        <dbReference type="ARBA" id="ARBA00023136"/>
    </source>
</evidence>
<evidence type="ECO:0000256" key="2">
    <source>
        <dbReference type="ARBA" id="ARBA00007886"/>
    </source>
</evidence>
<evidence type="ECO:0000256" key="7">
    <source>
        <dbReference type="ARBA" id="ARBA00023288"/>
    </source>
</evidence>
<evidence type="ECO:0000259" key="9">
    <source>
        <dbReference type="Pfam" id="PF25198"/>
    </source>
</evidence>
<keyword evidence="4" id="KW-0732">Signal</keyword>
<comment type="similarity">
    <text evidence="2">Belongs to the GerABKC lipoprotein family.</text>
</comment>
<accession>A0A9D1P8E3</accession>
<keyword evidence="5" id="KW-0472">Membrane</keyword>
<dbReference type="GO" id="GO:0009847">
    <property type="term" value="P:spore germination"/>
    <property type="evidence" value="ECO:0007669"/>
    <property type="project" value="InterPro"/>
</dbReference>
<gene>
    <name evidence="10" type="ORF">IAA64_07370</name>
</gene>
<comment type="subcellular location">
    <subcellularLocation>
        <location evidence="1">Membrane</location>
        <topology evidence="1">Lipid-anchor</topology>
    </subcellularLocation>
</comment>
<reference evidence="10" key="2">
    <citation type="journal article" date="2021" name="PeerJ">
        <title>Extensive microbial diversity within the chicken gut microbiome revealed by metagenomics and culture.</title>
        <authorList>
            <person name="Gilroy R."/>
            <person name="Ravi A."/>
            <person name="Getino M."/>
            <person name="Pursley I."/>
            <person name="Horton D.L."/>
            <person name="Alikhan N.F."/>
            <person name="Baker D."/>
            <person name="Gharbi K."/>
            <person name="Hall N."/>
            <person name="Watson M."/>
            <person name="Adriaenssens E.M."/>
            <person name="Foster-Nyarko E."/>
            <person name="Jarju S."/>
            <person name="Secka A."/>
            <person name="Antonio M."/>
            <person name="Oren A."/>
            <person name="Chaudhuri R.R."/>
            <person name="La Ragione R."/>
            <person name="Hildebrand F."/>
            <person name="Pallen M.J."/>
        </authorList>
    </citation>
    <scope>NUCLEOTIDE SEQUENCE</scope>
    <source>
        <strain evidence="10">CHK183-6373</strain>
    </source>
</reference>
<evidence type="ECO:0000256" key="6">
    <source>
        <dbReference type="ARBA" id="ARBA00023139"/>
    </source>
</evidence>
<dbReference type="InterPro" id="IPR008844">
    <property type="entry name" value="Spore_GerAC-like"/>
</dbReference>
<keyword evidence="7" id="KW-0449">Lipoprotein</keyword>
<proteinExistence type="inferred from homology"/>
<evidence type="ECO:0000256" key="4">
    <source>
        <dbReference type="ARBA" id="ARBA00022729"/>
    </source>
</evidence>
<dbReference type="Pfam" id="PF05504">
    <property type="entry name" value="Spore_GerAC"/>
    <property type="match status" value="1"/>
</dbReference>
<dbReference type="GO" id="GO:0016020">
    <property type="term" value="C:membrane"/>
    <property type="evidence" value="ECO:0007669"/>
    <property type="project" value="UniProtKB-SubCell"/>
</dbReference>
<dbReference type="InterPro" id="IPR046953">
    <property type="entry name" value="Spore_GerAC-like_C"/>
</dbReference>
<dbReference type="PANTHER" id="PTHR35789">
    <property type="entry name" value="SPORE GERMINATION PROTEIN B3"/>
    <property type="match status" value="1"/>
</dbReference>
<evidence type="ECO:0000259" key="8">
    <source>
        <dbReference type="Pfam" id="PF05504"/>
    </source>
</evidence>
<keyword evidence="6" id="KW-0564">Palmitate</keyword>
<evidence type="ECO:0008006" key="12">
    <source>
        <dbReference type="Google" id="ProtNLM"/>
    </source>
</evidence>
<evidence type="ECO:0000256" key="3">
    <source>
        <dbReference type="ARBA" id="ARBA00022544"/>
    </source>
</evidence>
<evidence type="ECO:0000256" key="1">
    <source>
        <dbReference type="ARBA" id="ARBA00004635"/>
    </source>
</evidence>
<name>A0A9D1P8E3_9FIRM</name>
<evidence type="ECO:0000313" key="10">
    <source>
        <dbReference type="EMBL" id="HIV27770.1"/>
    </source>
</evidence>
<dbReference type="InterPro" id="IPR057336">
    <property type="entry name" value="GerAC_N"/>
</dbReference>
<comment type="caution">
    <text evidence="10">The sequence shown here is derived from an EMBL/GenBank/DDBJ whole genome shotgun (WGS) entry which is preliminary data.</text>
</comment>
<protein>
    <recommendedName>
        <fullName evidence="12">Germination protein, Ger(X)C family</fullName>
    </recommendedName>
</protein>
<organism evidence="10 11">
    <name type="scientific">Candidatus Ornithocaccomicrobium faecavium</name>
    <dbReference type="NCBI Taxonomy" id="2840890"/>
    <lineage>
        <taxon>Bacteria</taxon>
        <taxon>Bacillati</taxon>
        <taxon>Bacillota</taxon>
        <taxon>Clostridia</taxon>
        <taxon>Candidatus Ornithocaccomicrobium</taxon>
    </lineage>
</organism>